<dbReference type="Proteomes" id="UP001177003">
    <property type="component" value="Chromosome 0"/>
</dbReference>
<proteinExistence type="predicted"/>
<dbReference type="EMBL" id="OX465086">
    <property type="protein sequence ID" value="CAI9265570.1"/>
    <property type="molecule type" value="Genomic_DNA"/>
</dbReference>
<organism evidence="1 2">
    <name type="scientific">Lactuca saligna</name>
    <name type="common">Willowleaf lettuce</name>
    <dbReference type="NCBI Taxonomy" id="75948"/>
    <lineage>
        <taxon>Eukaryota</taxon>
        <taxon>Viridiplantae</taxon>
        <taxon>Streptophyta</taxon>
        <taxon>Embryophyta</taxon>
        <taxon>Tracheophyta</taxon>
        <taxon>Spermatophyta</taxon>
        <taxon>Magnoliopsida</taxon>
        <taxon>eudicotyledons</taxon>
        <taxon>Gunneridae</taxon>
        <taxon>Pentapetalae</taxon>
        <taxon>asterids</taxon>
        <taxon>campanulids</taxon>
        <taxon>Asterales</taxon>
        <taxon>Asteraceae</taxon>
        <taxon>Cichorioideae</taxon>
        <taxon>Cichorieae</taxon>
        <taxon>Lactucinae</taxon>
        <taxon>Lactuca</taxon>
    </lineage>
</organism>
<keyword evidence="2" id="KW-1185">Reference proteome</keyword>
<dbReference type="AlphaFoldDB" id="A0AA35VG48"/>
<sequence length="138" mass="15884">MIKQLCDVWFGTYKLFASSPRFQKEGTKQPKKQIVSKIVDHPIHTFHVPSPVKSYISIVKGTALENCSKTQMEEIIDLSSRDFVMEKGKCACLVKAIDFLTLPNLYMLCLEERFQDFDMKYVDGLWVLIGFKSKHACL</sequence>
<reference evidence="1" key="1">
    <citation type="submission" date="2023-04" db="EMBL/GenBank/DDBJ databases">
        <authorList>
            <person name="Vijverberg K."/>
            <person name="Xiong W."/>
            <person name="Schranz E."/>
        </authorList>
    </citation>
    <scope>NUCLEOTIDE SEQUENCE</scope>
</reference>
<evidence type="ECO:0000313" key="1">
    <source>
        <dbReference type="EMBL" id="CAI9265570.1"/>
    </source>
</evidence>
<gene>
    <name evidence="1" type="ORF">LSALG_LOCUS6166</name>
</gene>
<accession>A0AA35VG48</accession>
<evidence type="ECO:0000313" key="2">
    <source>
        <dbReference type="Proteomes" id="UP001177003"/>
    </source>
</evidence>
<protein>
    <submittedName>
        <fullName evidence="1">Uncharacterized protein</fullName>
    </submittedName>
</protein>
<name>A0AA35VG48_LACSI</name>